<feature type="compositionally biased region" description="Basic and acidic residues" evidence="1">
    <location>
        <begin position="59"/>
        <end position="68"/>
    </location>
</feature>
<evidence type="ECO:0000313" key="3">
    <source>
        <dbReference type="Proteomes" id="UP001168821"/>
    </source>
</evidence>
<accession>A0AA38IK65</accession>
<evidence type="ECO:0000313" key="2">
    <source>
        <dbReference type="EMBL" id="KAJ3658652.1"/>
    </source>
</evidence>
<name>A0AA38IK65_9CUCU</name>
<reference evidence="2" key="1">
    <citation type="journal article" date="2023" name="G3 (Bethesda)">
        <title>Whole genome assemblies of Zophobas morio and Tenebrio molitor.</title>
        <authorList>
            <person name="Kaur S."/>
            <person name="Stinson S.A."/>
            <person name="diCenzo G.C."/>
        </authorList>
    </citation>
    <scope>NUCLEOTIDE SEQUENCE</scope>
    <source>
        <strain evidence="2">QUZm001</strain>
    </source>
</reference>
<sequence length="163" mass="18633">MDEHDDGRRRRCSRSERRRRSTQEKDARCVARRSTPRSPSSIRNRRRQVEEQSPLARRQSLDRRRSGEECGTTTVSMSVADLSEAIAQGMDRMAGKLRRHTGNEQALSQFPTEWDTRSSGKAVLAELGMKIPLWLGRVRIGSEMGIWDTGLEVLEPGALCFYR</sequence>
<feature type="compositionally biased region" description="Basic residues" evidence="1">
    <location>
        <begin position="9"/>
        <end position="20"/>
    </location>
</feature>
<comment type="caution">
    <text evidence="2">The sequence shown here is derived from an EMBL/GenBank/DDBJ whole genome shotgun (WGS) entry which is preliminary data.</text>
</comment>
<dbReference type="AlphaFoldDB" id="A0AA38IK65"/>
<evidence type="ECO:0000256" key="1">
    <source>
        <dbReference type="SAM" id="MobiDB-lite"/>
    </source>
</evidence>
<gene>
    <name evidence="2" type="ORF">Zmor_010379</name>
</gene>
<dbReference type="Proteomes" id="UP001168821">
    <property type="component" value="Unassembled WGS sequence"/>
</dbReference>
<proteinExistence type="predicted"/>
<organism evidence="2 3">
    <name type="scientific">Zophobas morio</name>
    <dbReference type="NCBI Taxonomy" id="2755281"/>
    <lineage>
        <taxon>Eukaryota</taxon>
        <taxon>Metazoa</taxon>
        <taxon>Ecdysozoa</taxon>
        <taxon>Arthropoda</taxon>
        <taxon>Hexapoda</taxon>
        <taxon>Insecta</taxon>
        <taxon>Pterygota</taxon>
        <taxon>Neoptera</taxon>
        <taxon>Endopterygota</taxon>
        <taxon>Coleoptera</taxon>
        <taxon>Polyphaga</taxon>
        <taxon>Cucujiformia</taxon>
        <taxon>Tenebrionidae</taxon>
        <taxon>Zophobas</taxon>
    </lineage>
</organism>
<protein>
    <submittedName>
        <fullName evidence="2">Uncharacterized protein</fullName>
    </submittedName>
</protein>
<dbReference type="EMBL" id="JALNTZ010000003">
    <property type="protein sequence ID" value="KAJ3658652.1"/>
    <property type="molecule type" value="Genomic_DNA"/>
</dbReference>
<keyword evidence="3" id="KW-1185">Reference proteome</keyword>
<feature type="region of interest" description="Disordered" evidence="1">
    <location>
        <begin position="1"/>
        <end position="75"/>
    </location>
</feature>